<proteinExistence type="inferred from homology"/>
<feature type="transmembrane region" description="Helical" evidence="7">
    <location>
        <begin position="84"/>
        <end position="105"/>
    </location>
</feature>
<keyword evidence="3 7" id="KW-0812">Transmembrane</keyword>
<evidence type="ECO:0000256" key="4">
    <source>
        <dbReference type="ARBA" id="ARBA00022989"/>
    </source>
</evidence>
<evidence type="ECO:0000313" key="9">
    <source>
        <dbReference type="Proteomes" id="UP001371218"/>
    </source>
</evidence>
<dbReference type="EMBL" id="JBBUTG010000001">
    <property type="protein sequence ID" value="MEK8029436.1"/>
    <property type="molecule type" value="Genomic_DNA"/>
</dbReference>
<organism evidence="8 9">
    <name type="scientific">Ideonella lacteola</name>
    <dbReference type="NCBI Taxonomy" id="2984193"/>
    <lineage>
        <taxon>Bacteria</taxon>
        <taxon>Pseudomonadati</taxon>
        <taxon>Pseudomonadota</taxon>
        <taxon>Betaproteobacteria</taxon>
        <taxon>Burkholderiales</taxon>
        <taxon>Sphaerotilaceae</taxon>
        <taxon>Ideonella</taxon>
    </lineage>
</organism>
<evidence type="ECO:0000256" key="1">
    <source>
        <dbReference type="ARBA" id="ARBA00004141"/>
    </source>
</evidence>
<keyword evidence="5 7" id="KW-0472">Membrane</keyword>
<feature type="transmembrane region" description="Helical" evidence="7">
    <location>
        <begin position="282"/>
        <end position="303"/>
    </location>
</feature>
<dbReference type="PANTHER" id="PTHR21716:SF16">
    <property type="entry name" value="BLL1467 PROTEIN"/>
    <property type="match status" value="1"/>
</dbReference>
<feature type="transmembrane region" description="Helical" evidence="7">
    <location>
        <begin position="349"/>
        <end position="370"/>
    </location>
</feature>
<feature type="transmembrane region" description="Helical" evidence="7">
    <location>
        <begin position="310"/>
        <end position="329"/>
    </location>
</feature>
<feature type="transmembrane region" description="Helical" evidence="7">
    <location>
        <begin position="240"/>
        <end position="262"/>
    </location>
</feature>
<comment type="caution">
    <text evidence="8">The sequence shown here is derived from an EMBL/GenBank/DDBJ whole genome shotgun (WGS) entry which is preliminary data.</text>
</comment>
<feature type="transmembrane region" description="Helical" evidence="7">
    <location>
        <begin position="181"/>
        <end position="203"/>
    </location>
</feature>
<evidence type="ECO:0000256" key="2">
    <source>
        <dbReference type="ARBA" id="ARBA00009773"/>
    </source>
</evidence>
<keyword evidence="4 7" id="KW-1133">Transmembrane helix</keyword>
<evidence type="ECO:0000313" key="8">
    <source>
        <dbReference type="EMBL" id="MEK8029436.1"/>
    </source>
</evidence>
<dbReference type="Pfam" id="PF01594">
    <property type="entry name" value="AI-2E_transport"/>
    <property type="match status" value="1"/>
</dbReference>
<feature type="region of interest" description="Disordered" evidence="6">
    <location>
        <begin position="133"/>
        <end position="159"/>
    </location>
</feature>
<gene>
    <name evidence="8" type="ORF">AACH06_01270</name>
</gene>
<evidence type="ECO:0000256" key="7">
    <source>
        <dbReference type="SAM" id="Phobius"/>
    </source>
</evidence>
<dbReference type="Proteomes" id="UP001371218">
    <property type="component" value="Unassembled WGS sequence"/>
</dbReference>
<name>A0ABU9BI01_9BURK</name>
<evidence type="ECO:0000256" key="3">
    <source>
        <dbReference type="ARBA" id="ARBA00022692"/>
    </source>
</evidence>
<keyword evidence="9" id="KW-1185">Reference proteome</keyword>
<dbReference type="PANTHER" id="PTHR21716">
    <property type="entry name" value="TRANSMEMBRANE PROTEIN"/>
    <property type="match status" value="1"/>
</dbReference>
<sequence length="409" mass="43566">MSTLPVNRVDSLPADALPPGGGLASPTPVRWGDGALVGLFAIALIGLLKAASAVLVPISAALVLTFVFAPVVRRLRRHGIHEAAGAGIVVVALIATTLLAFSSLAGPATQWWERAPTTLAQLMDRFDHLRIGSRNEGQRETGGPIPPARSGAASATPPQALPSDSIKEQLATEGVALTRVVIGRLLFFCVSAAATVILLYFLLASEHWVVSRSVEAIPRRRSRALFLGGLRSVQREISHFLSSLALVNFGVGLAMIVATWWLGLPNPVLWGTVSGALNFIPYLGPIIASALLLMAGIVTFDTLPAMMAPAAALLIVHGIESNFISPFFVGKRLSLSPVSMCLSVMCWGWLWGMAGAVMAVPILVAARAVCKRRRSLRLWHVYMEGSVRPASSLRALLRGKHRAETQRLA</sequence>
<dbReference type="RefSeq" id="WP_341423773.1">
    <property type="nucleotide sequence ID" value="NZ_JBBUTG010000001.1"/>
</dbReference>
<feature type="transmembrane region" description="Helical" evidence="7">
    <location>
        <begin position="39"/>
        <end position="72"/>
    </location>
</feature>
<comment type="subcellular location">
    <subcellularLocation>
        <location evidence="1">Membrane</location>
        <topology evidence="1">Multi-pass membrane protein</topology>
    </subcellularLocation>
</comment>
<comment type="similarity">
    <text evidence="2">Belongs to the autoinducer-2 exporter (AI-2E) (TC 2.A.86) family.</text>
</comment>
<accession>A0ABU9BI01</accession>
<evidence type="ECO:0000256" key="6">
    <source>
        <dbReference type="SAM" id="MobiDB-lite"/>
    </source>
</evidence>
<dbReference type="InterPro" id="IPR002549">
    <property type="entry name" value="AI-2E-like"/>
</dbReference>
<evidence type="ECO:0000256" key="5">
    <source>
        <dbReference type="ARBA" id="ARBA00023136"/>
    </source>
</evidence>
<protein>
    <submittedName>
        <fullName evidence="8">AI-2E family transporter</fullName>
    </submittedName>
</protein>
<reference evidence="8 9" key="1">
    <citation type="submission" date="2024-04" db="EMBL/GenBank/DDBJ databases">
        <title>Novel species of the genus Ideonella isolated from streams.</title>
        <authorList>
            <person name="Lu H."/>
        </authorList>
    </citation>
    <scope>NUCLEOTIDE SEQUENCE [LARGE SCALE GENOMIC DNA]</scope>
    <source>
        <strain evidence="8 9">DXS29W</strain>
    </source>
</reference>